<sequence>VKATGADVVEWLECSAGMWNQVDPNSTKPQYLINWDGFRTYNFDTISGVEYKVDLTQPAKYDVDCQVVNKDANRIKNVTYQGKPIDPKA</sequence>
<evidence type="ECO:0000313" key="3">
    <source>
        <dbReference type="Proteomes" id="UP001279012"/>
    </source>
</evidence>
<feature type="non-terminal residue" evidence="2">
    <location>
        <position position="89"/>
    </location>
</feature>
<reference evidence="2" key="1">
    <citation type="submission" date="2023-11" db="EMBL/GenBank/DDBJ databases">
        <title>Detection of rare carbapenemases in Enterobacterales - comparison of two colorimetric and two CIM-based carbapenemase assays.</title>
        <authorList>
            <person name="Schaffarczyk L."/>
            <person name="Noster J."/>
            <person name="Stelzer Y."/>
            <person name="Sattler J."/>
            <person name="Gatermann S."/>
            <person name="Hamprecht A."/>
        </authorList>
    </citation>
    <scope>NUCLEOTIDE SEQUENCE</scope>
    <source>
        <strain evidence="2">CIM-Cont-037</strain>
    </source>
</reference>
<dbReference type="Proteomes" id="UP001279012">
    <property type="component" value="Unassembled WGS sequence"/>
</dbReference>
<dbReference type="SUPFAM" id="SSF55816">
    <property type="entry name" value="5'-nucleotidase (syn. UDP-sugar hydrolase), C-terminal domain"/>
    <property type="match status" value="1"/>
</dbReference>
<dbReference type="AlphaFoldDB" id="A0AAW9ED08"/>
<comment type="caution">
    <text evidence="2">The sequence shown here is derived from an EMBL/GenBank/DDBJ whole genome shotgun (WGS) entry which is preliminary data.</text>
</comment>
<evidence type="ECO:0000313" key="2">
    <source>
        <dbReference type="EMBL" id="MDX7018579.1"/>
    </source>
</evidence>
<proteinExistence type="predicted"/>
<dbReference type="InterPro" id="IPR008334">
    <property type="entry name" value="5'-Nucleotdase_C"/>
</dbReference>
<dbReference type="Gene3D" id="3.90.780.10">
    <property type="entry name" value="5'-Nucleotidase, C-terminal domain"/>
    <property type="match status" value="1"/>
</dbReference>
<feature type="domain" description="5'-Nucleotidase C-terminal" evidence="1">
    <location>
        <begin position="1"/>
        <end position="88"/>
    </location>
</feature>
<name>A0AAW9ED08_KLEAE</name>
<dbReference type="EMBL" id="JAWZZT010001080">
    <property type="protein sequence ID" value="MDX7018579.1"/>
    <property type="molecule type" value="Genomic_DNA"/>
</dbReference>
<feature type="non-terminal residue" evidence="2">
    <location>
        <position position="1"/>
    </location>
</feature>
<dbReference type="GO" id="GO:0016787">
    <property type="term" value="F:hydrolase activity"/>
    <property type="evidence" value="ECO:0007669"/>
    <property type="project" value="InterPro"/>
</dbReference>
<accession>A0AAW9ED08</accession>
<organism evidence="2 3">
    <name type="scientific">Klebsiella aerogenes</name>
    <name type="common">Enterobacter aerogenes</name>
    <dbReference type="NCBI Taxonomy" id="548"/>
    <lineage>
        <taxon>Bacteria</taxon>
        <taxon>Pseudomonadati</taxon>
        <taxon>Pseudomonadota</taxon>
        <taxon>Gammaproteobacteria</taxon>
        <taxon>Enterobacterales</taxon>
        <taxon>Enterobacteriaceae</taxon>
        <taxon>Klebsiella/Raoultella group</taxon>
        <taxon>Klebsiella</taxon>
    </lineage>
</organism>
<dbReference type="GO" id="GO:0009166">
    <property type="term" value="P:nucleotide catabolic process"/>
    <property type="evidence" value="ECO:0007669"/>
    <property type="project" value="InterPro"/>
</dbReference>
<dbReference type="Pfam" id="PF02872">
    <property type="entry name" value="5_nucleotid_C"/>
    <property type="match status" value="1"/>
</dbReference>
<dbReference type="InterPro" id="IPR036907">
    <property type="entry name" value="5'-Nucleotdase_C_sf"/>
</dbReference>
<protein>
    <submittedName>
        <fullName evidence="2">5'-nucleotidase C-terminal domain-containing protein</fullName>
    </submittedName>
</protein>
<gene>
    <name evidence="2" type="ORF">SJ059_29575</name>
</gene>
<evidence type="ECO:0000259" key="1">
    <source>
        <dbReference type="Pfam" id="PF02872"/>
    </source>
</evidence>